<evidence type="ECO:0000313" key="1">
    <source>
        <dbReference type="EMBL" id="MBK6088195.1"/>
    </source>
</evidence>
<gene>
    <name evidence="1" type="ORF">JKK62_05925</name>
</gene>
<accession>A0A934U0B8</accession>
<protein>
    <submittedName>
        <fullName evidence="1">Uncharacterized protein</fullName>
    </submittedName>
</protein>
<dbReference type="EMBL" id="JAEQMG010000048">
    <property type="protein sequence ID" value="MBK6088195.1"/>
    <property type="molecule type" value="Genomic_DNA"/>
</dbReference>
<reference evidence="1" key="1">
    <citation type="submission" date="2021-01" db="EMBL/GenBank/DDBJ databases">
        <title>Genome public.</title>
        <authorList>
            <person name="Liu C."/>
            <person name="Sun Q."/>
        </authorList>
    </citation>
    <scope>NUCLEOTIDE SEQUENCE</scope>
    <source>
        <strain evidence="1">M6</strain>
    </source>
</reference>
<organism evidence="1 2">
    <name type="scientific">Ruminococcus difficilis</name>
    <dbReference type="NCBI Taxonomy" id="2763069"/>
    <lineage>
        <taxon>Bacteria</taxon>
        <taxon>Bacillati</taxon>
        <taxon>Bacillota</taxon>
        <taxon>Clostridia</taxon>
        <taxon>Eubacteriales</taxon>
        <taxon>Oscillospiraceae</taxon>
        <taxon>Ruminococcus</taxon>
    </lineage>
</organism>
<keyword evidence="2" id="KW-1185">Reference proteome</keyword>
<name>A0A934U0B8_9FIRM</name>
<sequence length="126" mass="14827">MNELRIVRGTDVKLFVGDTPLFGVMDFTAVQKQRFYDVYEYLRSQPYERIPQGSRYEIRLELMALFDGQLPTQEKFTLRVEDNGTTYHYENCRVTERKSVLKGNQKAVEVFTLEADQMRKAVTDDE</sequence>
<dbReference type="RefSeq" id="WP_186832807.1">
    <property type="nucleotide sequence ID" value="NZ_JAEQMG010000048.1"/>
</dbReference>
<proteinExistence type="predicted"/>
<comment type="caution">
    <text evidence="1">The sequence shown here is derived from an EMBL/GenBank/DDBJ whole genome shotgun (WGS) entry which is preliminary data.</text>
</comment>
<evidence type="ECO:0000313" key="2">
    <source>
        <dbReference type="Proteomes" id="UP000633365"/>
    </source>
</evidence>
<dbReference type="AlphaFoldDB" id="A0A934U0B8"/>
<dbReference type="Proteomes" id="UP000633365">
    <property type="component" value="Unassembled WGS sequence"/>
</dbReference>